<name>X1F8P8_9ZZZZ</name>
<sequence length="39" mass="4583">QLCRTRAGRNSKWFDLLTTLSYVEGQYQMTKIQMTETAL</sequence>
<protein>
    <submittedName>
        <fullName evidence="1">Uncharacterized protein</fullName>
    </submittedName>
</protein>
<reference evidence="1" key="1">
    <citation type="journal article" date="2014" name="Front. Microbiol.">
        <title>High frequency of phylogenetically diverse reductive dehalogenase-homologous genes in deep subseafloor sedimentary metagenomes.</title>
        <authorList>
            <person name="Kawai M."/>
            <person name="Futagami T."/>
            <person name="Toyoda A."/>
            <person name="Takaki Y."/>
            <person name="Nishi S."/>
            <person name="Hori S."/>
            <person name="Arai W."/>
            <person name="Tsubouchi T."/>
            <person name="Morono Y."/>
            <person name="Uchiyama I."/>
            <person name="Ito T."/>
            <person name="Fujiyama A."/>
            <person name="Inagaki F."/>
            <person name="Takami H."/>
        </authorList>
    </citation>
    <scope>NUCLEOTIDE SEQUENCE</scope>
    <source>
        <strain evidence="1">Expedition CK06-06</strain>
    </source>
</reference>
<organism evidence="1">
    <name type="scientific">marine sediment metagenome</name>
    <dbReference type="NCBI Taxonomy" id="412755"/>
    <lineage>
        <taxon>unclassified sequences</taxon>
        <taxon>metagenomes</taxon>
        <taxon>ecological metagenomes</taxon>
    </lineage>
</organism>
<comment type="caution">
    <text evidence="1">The sequence shown here is derived from an EMBL/GenBank/DDBJ whole genome shotgun (WGS) entry which is preliminary data.</text>
</comment>
<evidence type="ECO:0000313" key="1">
    <source>
        <dbReference type="EMBL" id="GAH17153.1"/>
    </source>
</evidence>
<gene>
    <name evidence="1" type="ORF">S01H4_56967</name>
</gene>
<proteinExistence type="predicted"/>
<accession>X1F8P8</accession>
<dbReference type="EMBL" id="BART01033078">
    <property type="protein sequence ID" value="GAH17153.1"/>
    <property type="molecule type" value="Genomic_DNA"/>
</dbReference>
<feature type="non-terminal residue" evidence="1">
    <location>
        <position position="1"/>
    </location>
</feature>
<dbReference type="AlphaFoldDB" id="X1F8P8"/>